<reference evidence="3" key="1">
    <citation type="submission" date="2016-01" db="EMBL/GenBank/DDBJ databases">
        <authorList>
            <person name="Mitreva M."/>
            <person name="Pepin K.H."/>
            <person name="Mihindukulasuriya K.A."/>
            <person name="Fulton R."/>
            <person name="Fronick C."/>
            <person name="O'Laughlin M."/>
            <person name="Miner T."/>
            <person name="Herter B."/>
            <person name="Rosa B.A."/>
            <person name="Cordes M."/>
            <person name="Tomlinson C."/>
            <person name="Wollam A."/>
            <person name="Palsikar V.B."/>
            <person name="Mardis E.R."/>
            <person name="Wilson R.K."/>
        </authorList>
    </citation>
    <scope>NUCLEOTIDE SEQUENCE [LARGE SCALE GENOMIC DNA]</scope>
    <source>
        <strain evidence="3">MJR7716</strain>
    </source>
</reference>
<dbReference type="EMBL" id="LRQG01000002">
    <property type="protein sequence ID" value="KXA45070.1"/>
    <property type="molecule type" value="Genomic_DNA"/>
</dbReference>
<dbReference type="eggNOG" id="COG1556">
    <property type="taxonomic scope" value="Bacteria"/>
</dbReference>
<dbReference type="Pfam" id="PF02589">
    <property type="entry name" value="LUD_dom"/>
    <property type="match status" value="1"/>
</dbReference>
<evidence type="ECO:0000313" key="3">
    <source>
        <dbReference type="Proteomes" id="UP000070533"/>
    </source>
</evidence>
<dbReference type="STRING" id="28128.HMPREF3226_00036"/>
<dbReference type="PANTHER" id="PTHR43682">
    <property type="entry name" value="LACTATE UTILIZATION PROTEIN C"/>
    <property type="match status" value="1"/>
</dbReference>
<dbReference type="InterPro" id="IPR024185">
    <property type="entry name" value="FTHF_cligase-like_sf"/>
</dbReference>
<dbReference type="PATRIC" id="fig|28128.5.peg.36"/>
<keyword evidence="3" id="KW-1185">Reference proteome</keyword>
<sequence length="192" mass="20951">MKKEELLNKLRLGTTVQFDMPEEPVKGIVYKNVAEQFIEMSKTVGGKVIEAKPDDDLNAIIQLAFPDAKVLASNVEGITADKNPDTVADASELNGVDVGIVRGDFGVAENGCIWVPQTMKERAICFISEELVILVDRSKLVNNMHQAYKMVEMNHYGYGVFISGPSKTADIEQALVMGAQAAHGLTVILIDK</sequence>
<dbReference type="Gene3D" id="3.40.50.10420">
    <property type="entry name" value="NagB/RpiA/CoA transferase-like"/>
    <property type="match status" value="1"/>
</dbReference>
<dbReference type="RefSeq" id="WP_060939915.1">
    <property type="nucleotide sequence ID" value="NZ_KQ957185.1"/>
</dbReference>
<dbReference type="OrthoDB" id="9794157at2"/>
<evidence type="ECO:0000259" key="1">
    <source>
        <dbReference type="Pfam" id="PF02589"/>
    </source>
</evidence>
<dbReference type="PANTHER" id="PTHR43682:SF1">
    <property type="entry name" value="LACTATE UTILIZATION PROTEIN C"/>
    <property type="match status" value="1"/>
</dbReference>
<dbReference type="InterPro" id="IPR037171">
    <property type="entry name" value="NagB/RpiA_transferase-like"/>
</dbReference>
<comment type="caution">
    <text evidence="2">The sequence shown here is derived from an EMBL/GenBank/DDBJ whole genome shotgun (WGS) entry which is preliminary data.</text>
</comment>
<dbReference type="Proteomes" id="UP000070533">
    <property type="component" value="Unassembled WGS sequence"/>
</dbReference>
<dbReference type="AlphaFoldDB" id="A0A133QQE3"/>
<organism evidence="2 3">
    <name type="scientific">Prevotella corporis</name>
    <dbReference type="NCBI Taxonomy" id="28128"/>
    <lineage>
        <taxon>Bacteria</taxon>
        <taxon>Pseudomonadati</taxon>
        <taxon>Bacteroidota</taxon>
        <taxon>Bacteroidia</taxon>
        <taxon>Bacteroidales</taxon>
        <taxon>Prevotellaceae</taxon>
        <taxon>Prevotella</taxon>
    </lineage>
</organism>
<accession>A0A133QQE3</accession>
<protein>
    <recommendedName>
        <fullName evidence="1">LUD domain-containing protein</fullName>
    </recommendedName>
</protein>
<name>A0A133QQE3_9BACT</name>
<dbReference type="InterPro" id="IPR003741">
    <property type="entry name" value="LUD_dom"/>
</dbReference>
<dbReference type="SUPFAM" id="SSF100950">
    <property type="entry name" value="NagB/RpiA/CoA transferase-like"/>
    <property type="match status" value="1"/>
</dbReference>
<gene>
    <name evidence="2" type="ORF">HMPREF3226_00036</name>
</gene>
<evidence type="ECO:0000313" key="2">
    <source>
        <dbReference type="EMBL" id="KXA45070.1"/>
    </source>
</evidence>
<feature type="domain" description="LUD" evidence="1">
    <location>
        <begin position="92"/>
        <end position="190"/>
    </location>
</feature>
<proteinExistence type="predicted"/>